<evidence type="ECO:0000313" key="2">
    <source>
        <dbReference type="Proteomes" id="UP000001307"/>
    </source>
</evidence>
<proteinExistence type="predicted"/>
<protein>
    <submittedName>
        <fullName evidence="1">Uncharacterized protein</fullName>
    </submittedName>
</protein>
<name>E4Y3H6_OIKDI</name>
<gene>
    <name evidence="1" type="ORF">GSOID_T00001532001</name>
</gene>
<dbReference type="InParanoid" id="E4Y3H6"/>
<sequence>TIHHGLDGSG</sequence>
<organism evidence="1">
    <name type="scientific">Oikopleura dioica</name>
    <name type="common">Tunicate</name>
    <dbReference type="NCBI Taxonomy" id="34765"/>
    <lineage>
        <taxon>Eukaryota</taxon>
        <taxon>Metazoa</taxon>
        <taxon>Chordata</taxon>
        <taxon>Tunicata</taxon>
        <taxon>Appendicularia</taxon>
        <taxon>Copelata</taxon>
        <taxon>Oikopleuridae</taxon>
        <taxon>Oikopleura</taxon>
    </lineage>
</organism>
<accession>E4Y3H6</accession>
<dbReference type="Proteomes" id="UP000001307">
    <property type="component" value="Unassembled WGS sequence"/>
</dbReference>
<evidence type="ECO:0000313" key="1">
    <source>
        <dbReference type="EMBL" id="CBY17817.1"/>
    </source>
</evidence>
<reference evidence="1" key="1">
    <citation type="journal article" date="2010" name="Science">
        <title>Plasticity of animal genome architecture unmasked by rapid evolution of a pelagic tunicate.</title>
        <authorList>
            <person name="Denoeud F."/>
            <person name="Henriet S."/>
            <person name="Mungpakdee S."/>
            <person name="Aury J.M."/>
            <person name="Da Silva C."/>
            <person name="Brinkmann H."/>
            <person name="Mikhaleva J."/>
            <person name="Olsen L.C."/>
            <person name="Jubin C."/>
            <person name="Canestro C."/>
            <person name="Bouquet J.M."/>
            <person name="Danks G."/>
            <person name="Poulain J."/>
            <person name="Campsteijn C."/>
            <person name="Adamski M."/>
            <person name="Cross I."/>
            <person name="Yadetie F."/>
            <person name="Muffato M."/>
            <person name="Louis A."/>
            <person name="Butcher S."/>
            <person name="Tsagkogeorga G."/>
            <person name="Konrad A."/>
            <person name="Singh S."/>
            <person name="Jensen M.F."/>
            <person name="Cong E.H."/>
            <person name="Eikeseth-Otteraa H."/>
            <person name="Noel B."/>
            <person name="Anthouard V."/>
            <person name="Porcel B.M."/>
            <person name="Kachouri-Lafond R."/>
            <person name="Nishino A."/>
            <person name="Ugolini M."/>
            <person name="Chourrout P."/>
            <person name="Nishida H."/>
            <person name="Aasland R."/>
            <person name="Huzurbazar S."/>
            <person name="Westhof E."/>
            <person name="Delsuc F."/>
            <person name="Lehrach H."/>
            <person name="Reinhardt R."/>
            <person name="Weissenbach J."/>
            <person name="Roy S.W."/>
            <person name="Artiguenave F."/>
            <person name="Postlethwait J.H."/>
            <person name="Manak J.R."/>
            <person name="Thompson E.M."/>
            <person name="Jaillon O."/>
            <person name="Du Pasquier L."/>
            <person name="Boudinot P."/>
            <person name="Liberles D.A."/>
            <person name="Volff J.N."/>
            <person name="Philippe H."/>
            <person name="Lenhard B."/>
            <person name="Roest Crollius H."/>
            <person name="Wincker P."/>
            <person name="Chourrout D."/>
        </authorList>
    </citation>
    <scope>NUCLEOTIDE SEQUENCE [LARGE SCALE GENOMIC DNA]</scope>
</reference>
<feature type="non-terminal residue" evidence="1">
    <location>
        <position position="1"/>
    </location>
</feature>
<keyword evidence="2" id="KW-1185">Reference proteome</keyword>
<dbReference type="EMBL" id="FN654145">
    <property type="protein sequence ID" value="CBY17817.1"/>
    <property type="molecule type" value="Genomic_DNA"/>
</dbReference>